<gene>
    <name evidence="1" type="ORF">RPERSI_LOCUS25631</name>
</gene>
<comment type="caution">
    <text evidence="1">The sequence shown here is derived from an EMBL/GenBank/DDBJ whole genome shotgun (WGS) entry which is preliminary data.</text>
</comment>
<dbReference type="Proteomes" id="UP000789920">
    <property type="component" value="Unassembled WGS sequence"/>
</dbReference>
<protein>
    <submittedName>
        <fullName evidence="1">17889_t:CDS:1</fullName>
    </submittedName>
</protein>
<evidence type="ECO:0000313" key="1">
    <source>
        <dbReference type="EMBL" id="CAG8821619.1"/>
    </source>
</evidence>
<sequence>NSNSLITLFEKHAIVLIVGCYVYEEDVEYAYIDHCVQSVSVSYFNDEYTLTPDDLSNLFPLLLYSASVVPNSYISNNNGNWESFILARRLYNGITDNKHVNSKIIVLYINENNCYSTLKNNLRKTVLSVTSNASSSRKIFLQEELDTQLESIKEKYAMLTTQSP</sequence>
<reference evidence="1" key="1">
    <citation type="submission" date="2021-06" db="EMBL/GenBank/DDBJ databases">
        <authorList>
            <person name="Kallberg Y."/>
            <person name="Tangrot J."/>
            <person name="Rosling A."/>
        </authorList>
    </citation>
    <scope>NUCLEOTIDE SEQUENCE</scope>
    <source>
        <strain evidence="1">MA461A</strain>
    </source>
</reference>
<accession>A0ACA9S3U5</accession>
<dbReference type="EMBL" id="CAJVQC010085112">
    <property type="protein sequence ID" value="CAG8821619.1"/>
    <property type="molecule type" value="Genomic_DNA"/>
</dbReference>
<evidence type="ECO:0000313" key="2">
    <source>
        <dbReference type="Proteomes" id="UP000789920"/>
    </source>
</evidence>
<feature type="non-terminal residue" evidence="1">
    <location>
        <position position="1"/>
    </location>
</feature>
<organism evidence="1 2">
    <name type="scientific">Racocetra persica</name>
    <dbReference type="NCBI Taxonomy" id="160502"/>
    <lineage>
        <taxon>Eukaryota</taxon>
        <taxon>Fungi</taxon>
        <taxon>Fungi incertae sedis</taxon>
        <taxon>Mucoromycota</taxon>
        <taxon>Glomeromycotina</taxon>
        <taxon>Glomeromycetes</taxon>
        <taxon>Diversisporales</taxon>
        <taxon>Gigasporaceae</taxon>
        <taxon>Racocetra</taxon>
    </lineage>
</organism>
<proteinExistence type="predicted"/>
<name>A0ACA9S3U5_9GLOM</name>
<keyword evidence="2" id="KW-1185">Reference proteome</keyword>